<reference evidence="1 2" key="1">
    <citation type="submission" date="2017-11" db="EMBL/GenBank/DDBJ databases">
        <title>De novo assembly and phasing of dikaryotic genomes from two isolates of Puccinia coronata f. sp. avenae, the causal agent of oat crown rust.</title>
        <authorList>
            <person name="Miller M.E."/>
            <person name="Zhang Y."/>
            <person name="Omidvar V."/>
            <person name="Sperschneider J."/>
            <person name="Schwessinger B."/>
            <person name="Raley C."/>
            <person name="Palmer J.M."/>
            <person name="Garnica D."/>
            <person name="Upadhyaya N."/>
            <person name="Rathjen J."/>
            <person name="Taylor J.M."/>
            <person name="Park R.F."/>
            <person name="Dodds P.N."/>
            <person name="Hirsch C.D."/>
            <person name="Kianian S.F."/>
            <person name="Figueroa M."/>
        </authorList>
    </citation>
    <scope>NUCLEOTIDE SEQUENCE [LARGE SCALE GENOMIC DNA]</scope>
    <source>
        <strain evidence="1">12NC29</strain>
    </source>
</reference>
<proteinExistence type="predicted"/>
<name>A0A2N5UMI9_9BASI</name>
<dbReference type="AlphaFoldDB" id="A0A2N5UMI9"/>
<sequence>MGAGLPWLPTEMCLSQLPTKTGLSRLPTKTGLSWLPTETGLSRLPTETGLLAAHPDSPSEQALHACQAGTSPASRPTCLQSWYQPSEQAYLLAKLVPAQQAGLPARRAGTSPASRPTCSPSWYQPSGQVLLLTTGLSRLPGGACTPLDDWDRRVIKRRKPPLDDRYRPVIKRSAYSSQRLGRTGHQEECVLLSMTGMDRPSRGGRLLSMASAVWSSRGGMLLLMTGLPGSEPAVLAPPEKYQPDELVDLLAGLVQVSARARRSNCLLGWYRYQLGKPVDLLAELVTVPGQRAGHGGVNTTMTVHRGVDTSMAGHGGVDTSMTGLHHGDARTSMAGHQVPAIELYNWMAGTTIKLESSRAVPSHQFIELDGGYSN</sequence>
<gene>
    <name evidence="1" type="ORF">PCANC_20289</name>
</gene>
<evidence type="ECO:0000313" key="1">
    <source>
        <dbReference type="EMBL" id="PLW38969.1"/>
    </source>
</evidence>
<accession>A0A2N5UMI9</accession>
<protein>
    <submittedName>
        <fullName evidence="1">Uncharacterized protein</fullName>
    </submittedName>
</protein>
<keyword evidence="2" id="KW-1185">Reference proteome</keyword>
<organism evidence="1 2">
    <name type="scientific">Puccinia coronata f. sp. avenae</name>
    <dbReference type="NCBI Taxonomy" id="200324"/>
    <lineage>
        <taxon>Eukaryota</taxon>
        <taxon>Fungi</taxon>
        <taxon>Dikarya</taxon>
        <taxon>Basidiomycota</taxon>
        <taxon>Pucciniomycotina</taxon>
        <taxon>Pucciniomycetes</taxon>
        <taxon>Pucciniales</taxon>
        <taxon>Pucciniaceae</taxon>
        <taxon>Puccinia</taxon>
    </lineage>
</organism>
<comment type="caution">
    <text evidence="1">The sequence shown here is derived from an EMBL/GenBank/DDBJ whole genome shotgun (WGS) entry which is preliminary data.</text>
</comment>
<dbReference type="Proteomes" id="UP000235388">
    <property type="component" value="Unassembled WGS sequence"/>
</dbReference>
<evidence type="ECO:0000313" key="2">
    <source>
        <dbReference type="Proteomes" id="UP000235388"/>
    </source>
</evidence>
<dbReference type="STRING" id="200324.A0A2N5UMI9"/>
<dbReference type="EMBL" id="PGCJ01000200">
    <property type="protein sequence ID" value="PLW38969.1"/>
    <property type="molecule type" value="Genomic_DNA"/>
</dbReference>